<accession>A0A1S3GZX2</accession>
<dbReference type="PROSITE" id="PS00027">
    <property type="entry name" value="HOMEOBOX_1"/>
    <property type="match status" value="1"/>
</dbReference>
<name>A0A1S3GZX2_LINAN</name>
<dbReference type="Gene3D" id="1.10.10.60">
    <property type="entry name" value="Homeodomain-like"/>
    <property type="match status" value="1"/>
</dbReference>
<dbReference type="SMART" id="SM00389">
    <property type="entry name" value="HOX"/>
    <property type="match status" value="1"/>
</dbReference>
<keyword evidence="2 8" id="KW-0238">DNA-binding</keyword>
<dbReference type="OrthoDB" id="6159439at2759"/>
<dbReference type="InterPro" id="IPR050394">
    <property type="entry name" value="Homeobox_NK-like"/>
</dbReference>
<dbReference type="PANTHER" id="PTHR24340">
    <property type="entry name" value="HOMEOBOX PROTEIN NKX"/>
    <property type="match status" value="1"/>
</dbReference>
<feature type="compositionally biased region" description="Polar residues" evidence="10">
    <location>
        <begin position="120"/>
        <end position="129"/>
    </location>
</feature>
<evidence type="ECO:0000256" key="1">
    <source>
        <dbReference type="ARBA" id="ARBA00004123"/>
    </source>
</evidence>
<sequence>MTDTEENSRRCIMNKTERTTASTPFSIDAILTNRMKTVASGNIKLITASVDQKCTDLMECLTRYPQKEYSSREEPPAESSHIQLSERLKVEDKPIENSEKVKIDLGCHADSNRGLDDCRNSSADNTSSENKMETMDSDPLADSINRKEYFEENEHEKEIEVVDSEEDSQLYSESEECQMVSDDIEMTSLTESHIASSCVPESPPQGKNKPRKKRSRAAFSHAQVFELERRFSHQRYLSGPERADLAAALKLTETQVKIWFQNRRYKTKRRHLLQDHSLPMQAKKVAVRVLIKDDQRLYDPSEIPRPLLFPSFPIPGLSFYRF</sequence>
<dbReference type="SUPFAM" id="SSF46689">
    <property type="entry name" value="Homeodomain-like"/>
    <property type="match status" value="1"/>
</dbReference>
<dbReference type="PANTHER" id="PTHR24340:SF73">
    <property type="entry name" value="HOMEOBOX PROTEIN BAGPIPE-RELATED"/>
    <property type="match status" value="1"/>
</dbReference>
<dbReference type="InterPro" id="IPR017970">
    <property type="entry name" value="Homeobox_CS"/>
</dbReference>
<evidence type="ECO:0000256" key="9">
    <source>
        <dbReference type="RuleBase" id="RU000682"/>
    </source>
</evidence>
<evidence type="ECO:0000256" key="7">
    <source>
        <dbReference type="ARBA" id="ARBA00081047"/>
    </source>
</evidence>
<evidence type="ECO:0000256" key="8">
    <source>
        <dbReference type="PROSITE-ProRule" id="PRU00108"/>
    </source>
</evidence>
<comment type="subcellular location">
    <subcellularLocation>
        <location evidence="1 8 9">Nucleus</location>
    </subcellularLocation>
</comment>
<evidence type="ECO:0000256" key="10">
    <source>
        <dbReference type="SAM" id="MobiDB-lite"/>
    </source>
</evidence>
<evidence type="ECO:0000256" key="5">
    <source>
        <dbReference type="ARBA" id="ARBA00061541"/>
    </source>
</evidence>
<protein>
    <recommendedName>
        <fullName evidence="6">Homeobox protein Nkx-3.2</fullName>
    </recommendedName>
    <alternativeName>
        <fullName evidence="7">Bagpipe homeobox protein homolog 1</fullName>
    </alternativeName>
</protein>
<organism evidence="12 13">
    <name type="scientific">Lingula anatina</name>
    <name type="common">Brachiopod</name>
    <name type="synonym">Lingula unguis</name>
    <dbReference type="NCBI Taxonomy" id="7574"/>
    <lineage>
        <taxon>Eukaryota</taxon>
        <taxon>Metazoa</taxon>
        <taxon>Spiralia</taxon>
        <taxon>Lophotrochozoa</taxon>
        <taxon>Brachiopoda</taxon>
        <taxon>Linguliformea</taxon>
        <taxon>Lingulata</taxon>
        <taxon>Lingulida</taxon>
        <taxon>Linguloidea</taxon>
        <taxon>Lingulidae</taxon>
        <taxon>Lingula</taxon>
    </lineage>
</organism>
<dbReference type="InterPro" id="IPR009057">
    <property type="entry name" value="Homeodomain-like_sf"/>
</dbReference>
<feature type="region of interest" description="Disordered" evidence="10">
    <location>
        <begin position="113"/>
        <end position="139"/>
    </location>
</feature>
<dbReference type="InterPro" id="IPR020479">
    <property type="entry name" value="HD_metazoa"/>
</dbReference>
<dbReference type="Proteomes" id="UP000085678">
    <property type="component" value="Unplaced"/>
</dbReference>
<dbReference type="STRING" id="7574.A0A1S3GZX2"/>
<dbReference type="InterPro" id="IPR001356">
    <property type="entry name" value="HD"/>
</dbReference>
<reference evidence="13" key="1">
    <citation type="submission" date="2025-08" db="UniProtKB">
        <authorList>
            <consortium name="RefSeq"/>
        </authorList>
    </citation>
    <scope>IDENTIFICATION</scope>
    <source>
        <tissue evidence="13">Gonads</tissue>
    </source>
</reference>
<evidence type="ECO:0000256" key="6">
    <source>
        <dbReference type="ARBA" id="ARBA00067519"/>
    </source>
</evidence>
<evidence type="ECO:0000259" key="11">
    <source>
        <dbReference type="PROSITE" id="PS50071"/>
    </source>
</evidence>
<dbReference type="PRINTS" id="PR00024">
    <property type="entry name" value="HOMEOBOX"/>
</dbReference>
<proteinExistence type="inferred from homology"/>
<dbReference type="InParanoid" id="A0A1S3GZX2"/>
<evidence type="ECO:0000256" key="4">
    <source>
        <dbReference type="ARBA" id="ARBA00023242"/>
    </source>
</evidence>
<dbReference type="GeneID" id="106150475"/>
<evidence type="ECO:0000256" key="3">
    <source>
        <dbReference type="ARBA" id="ARBA00023155"/>
    </source>
</evidence>
<evidence type="ECO:0000256" key="2">
    <source>
        <dbReference type="ARBA" id="ARBA00023125"/>
    </source>
</evidence>
<feature type="region of interest" description="Disordered" evidence="10">
    <location>
        <begin position="192"/>
        <end position="215"/>
    </location>
</feature>
<dbReference type="AlphaFoldDB" id="A0A1S3GZX2"/>
<dbReference type="GO" id="GO:0000978">
    <property type="term" value="F:RNA polymerase II cis-regulatory region sequence-specific DNA binding"/>
    <property type="evidence" value="ECO:0007669"/>
    <property type="project" value="TreeGrafter"/>
</dbReference>
<dbReference type="GO" id="GO:0030154">
    <property type="term" value="P:cell differentiation"/>
    <property type="evidence" value="ECO:0007669"/>
    <property type="project" value="TreeGrafter"/>
</dbReference>
<keyword evidence="3 8" id="KW-0371">Homeobox</keyword>
<feature type="DNA-binding region" description="Homeobox" evidence="8">
    <location>
        <begin position="212"/>
        <end position="271"/>
    </location>
</feature>
<dbReference type="GO" id="GO:0000981">
    <property type="term" value="F:DNA-binding transcription factor activity, RNA polymerase II-specific"/>
    <property type="evidence" value="ECO:0007669"/>
    <property type="project" value="InterPro"/>
</dbReference>
<dbReference type="RefSeq" id="XP_013378781.1">
    <property type="nucleotide sequence ID" value="XM_013523327.1"/>
</dbReference>
<evidence type="ECO:0000313" key="13">
    <source>
        <dbReference type="RefSeq" id="XP_013378781.1"/>
    </source>
</evidence>
<dbReference type="Pfam" id="PF00046">
    <property type="entry name" value="Homeodomain"/>
    <property type="match status" value="1"/>
</dbReference>
<dbReference type="PROSITE" id="PS50071">
    <property type="entry name" value="HOMEOBOX_2"/>
    <property type="match status" value="1"/>
</dbReference>
<dbReference type="GO" id="GO:0048731">
    <property type="term" value="P:system development"/>
    <property type="evidence" value="ECO:0007669"/>
    <property type="project" value="UniProtKB-ARBA"/>
</dbReference>
<dbReference type="GO" id="GO:0005634">
    <property type="term" value="C:nucleus"/>
    <property type="evidence" value="ECO:0007669"/>
    <property type="project" value="UniProtKB-SubCell"/>
</dbReference>
<evidence type="ECO:0000313" key="12">
    <source>
        <dbReference type="Proteomes" id="UP000085678"/>
    </source>
</evidence>
<gene>
    <name evidence="13" type="primary">LOC106150475</name>
</gene>
<dbReference type="FunFam" id="1.10.10.60:FF:000225">
    <property type="entry name" value="NK3 homeobox 2"/>
    <property type="match status" value="1"/>
</dbReference>
<dbReference type="CDD" id="cd00086">
    <property type="entry name" value="homeodomain"/>
    <property type="match status" value="1"/>
</dbReference>
<dbReference type="KEGG" id="lak:106150475"/>
<keyword evidence="4 8" id="KW-0539">Nucleus</keyword>
<comment type="similarity">
    <text evidence="5">Belongs to the NK-3 homeobox family.</text>
</comment>
<feature type="domain" description="Homeobox" evidence="11">
    <location>
        <begin position="210"/>
        <end position="270"/>
    </location>
</feature>
<keyword evidence="12" id="KW-1185">Reference proteome</keyword>